<dbReference type="EMBL" id="PDUD01000022">
    <property type="protein sequence ID" value="PHN05168.1"/>
    <property type="molecule type" value="Genomic_DNA"/>
</dbReference>
<protein>
    <submittedName>
        <fullName evidence="1">Uncharacterized protein</fullName>
    </submittedName>
</protein>
<gene>
    <name evidence="1" type="ORF">CRP01_16745</name>
</gene>
<comment type="caution">
    <text evidence="1">The sequence shown here is derived from an EMBL/GenBank/DDBJ whole genome shotgun (WGS) entry which is preliminary data.</text>
</comment>
<accession>A0A2D0N9V0</accession>
<evidence type="ECO:0000313" key="2">
    <source>
        <dbReference type="Proteomes" id="UP000223913"/>
    </source>
</evidence>
<proteinExistence type="predicted"/>
<dbReference type="AlphaFoldDB" id="A0A2D0N9V0"/>
<dbReference type="Proteomes" id="UP000223913">
    <property type="component" value="Unassembled WGS sequence"/>
</dbReference>
<organism evidence="1 2">
    <name type="scientific">Flavilitoribacter nigricans (strain ATCC 23147 / DSM 23189 / NBRC 102662 / NCIMB 1420 / SS-2)</name>
    <name type="common">Lewinella nigricans</name>
    <dbReference type="NCBI Taxonomy" id="1122177"/>
    <lineage>
        <taxon>Bacteria</taxon>
        <taxon>Pseudomonadati</taxon>
        <taxon>Bacteroidota</taxon>
        <taxon>Saprospiria</taxon>
        <taxon>Saprospirales</taxon>
        <taxon>Lewinellaceae</taxon>
        <taxon>Flavilitoribacter</taxon>
    </lineage>
</organism>
<sequence length="74" mass="8825">MLKCRSGLIFYCWLILKEKKFLLRQKQHNKTSKSLIINPKQDLQQANTNKFPKVEFIKTAIANKIIAYIYCNYE</sequence>
<reference evidence="1 2" key="1">
    <citation type="submission" date="2017-10" db="EMBL/GenBank/DDBJ databases">
        <title>The draft genome sequence of Lewinella nigricans NBRC 102662.</title>
        <authorList>
            <person name="Wang K."/>
        </authorList>
    </citation>
    <scope>NUCLEOTIDE SEQUENCE [LARGE SCALE GENOMIC DNA]</scope>
    <source>
        <strain evidence="1 2">NBRC 102662</strain>
    </source>
</reference>
<name>A0A2D0N9V0_FLAN2</name>
<evidence type="ECO:0000313" key="1">
    <source>
        <dbReference type="EMBL" id="PHN05168.1"/>
    </source>
</evidence>
<keyword evidence="2" id="KW-1185">Reference proteome</keyword>